<name>A0A834T4H3_9FABA</name>
<dbReference type="GO" id="GO:0015996">
    <property type="term" value="P:chlorophyll catabolic process"/>
    <property type="evidence" value="ECO:0007669"/>
    <property type="project" value="TreeGrafter"/>
</dbReference>
<dbReference type="Pfam" id="PF06405">
    <property type="entry name" value="RCC_reductase"/>
    <property type="match status" value="1"/>
</dbReference>
<dbReference type="AlphaFoldDB" id="A0A834T4H3"/>
<dbReference type="PANTHER" id="PTHR34685">
    <property type="entry name" value="RED CHLOROPHYLL CATABOLITE REDUCTASE, CHLOROPLASTIC"/>
    <property type="match status" value="1"/>
</dbReference>
<protein>
    <submittedName>
        <fullName evidence="1">Red chlorophyll catabolite reductase, chloroplastic</fullName>
    </submittedName>
</protein>
<reference evidence="1" key="1">
    <citation type="submission" date="2020-09" db="EMBL/GenBank/DDBJ databases">
        <title>Genome-Enabled Discovery of Anthraquinone Biosynthesis in Senna tora.</title>
        <authorList>
            <person name="Kang S.-H."/>
            <person name="Pandey R.P."/>
            <person name="Lee C.-M."/>
            <person name="Sim J.-S."/>
            <person name="Jeong J.-T."/>
            <person name="Choi B.-S."/>
            <person name="Jung M."/>
            <person name="Ginzburg D."/>
            <person name="Zhao K."/>
            <person name="Won S.Y."/>
            <person name="Oh T.-J."/>
            <person name="Yu Y."/>
            <person name="Kim N.-H."/>
            <person name="Lee O.R."/>
            <person name="Lee T.-H."/>
            <person name="Bashyal P."/>
            <person name="Kim T.-S."/>
            <person name="Lee W.-H."/>
            <person name="Kawkins C."/>
            <person name="Kim C.-K."/>
            <person name="Kim J.S."/>
            <person name="Ahn B.O."/>
            <person name="Rhee S.Y."/>
            <person name="Sohng J.K."/>
        </authorList>
    </citation>
    <scope>NUCLEOTIDE SEQUENCE</scope>
    <source>
        <tissue evidence="1">Leaf</tissue>
    </source>
</reference>
<dbReference type="Proteomes" id="UP000634136">
    <property type="component" value="Unassembled WGS sequence"/>
</dbReference>
<dbReference type="Gene3D" id="3.40.1500.20">
    <property type="match status" value="1"/>
</dbReference>
<evidence type="ECO:0000313" key="2">
    <source>
        <dbReference type="Proteomes" id="UP000634136"/>
    </source>
</evidence>
<sequence>MSDSEPPLPSQRFVGAGVTRNEADYAELQRQEDGDQGISEKFLEYPFASEAHKKVMVDLVLDLENGLQNHLLPSTLPPLLQYYTNHSGSVQASFRVRQGLTESPIDLIWGSWVHYEPPNGTCLEITSFTVYLNSSNDAPHFVIDLIRHSPTMLVVILDLLPRKDLTLHPQYLKTFYEDTQLDIHRQAFEKLAEAEPYVSPSLYMRTTVSPTAILFRIETEGRGGEERLEEIIRSHLDPISKQVLKTWFENCVNYSGERDEEERECVRRRDQICRRKNLDIDLAPSFVQLFGEEDGNRMMACLKDYFFSE</sequence>
<gene>
    <name evidence="1" type="ORF">G2W53_029962</name>
</gene>
<dbReference type="GO" id="GO:0009507">
    <property type="term" value="C:chloroplast"/>
    <property type="evidence" value="ECO:0007669"/>
    <property type="project" value="TreeGrafter"/>
</dbReference>
<dbReference type="PANTHER" id="PTHR34685:SF2">
    <property type="entry name" value="RED CHLOROPHYLL CATABOLITE REDUCTASE, CHLOROPLASTIC"/>
    <property type="match status" value="1"/>
</dbReference>
<evidence type="ECO:0000313" key="1">
    <source>
        <dbReference type="EMBL" id="KAF7815993.1"/>
    </source>
</evidence>
<organism evidence="1 2">
    <name type="scientific">Senna tora</name>
    <dbReference type="NCBI Taxonomy" id="362788"/>
    <lineage>
        <taxon>Eukaryota</taxon>
        <taxon>Viridiplantae</taxon>
        <taxon>Streptophyta</taxon>
        <taxon>Embryophyta</taxon>
        <taxon>Tracheophyta</taxon>
        <taxon>Spermatophyta</taxon>
        <taxon>Magnoliopsida</taxon>
        <taxon>eudicotyledons</taxon>
        <taxon>Gunneridae</taxon>
        <taxon>Pentapetalae</taxon>
        <taxon>rosids</taxon>
        <taxon>fabids</taxon>
        <taxon>Fabales</taxon>
        <taxon>Fabaceae</taxon>
        <taxon>Caesalpinioideae</taxon>
        <taxon>Cassia clade</taxon>
        <taxon>Senna</taxon>
    </lineage>
</organism>
<proteinExistence type="predicted"/>
<accession>A0A834T4H3</accession>
<dbReference type="GO" id="GO:0051743">
    <property type="term" value="F:red chlorophyll catabolite reductase activity"/>
    <property type="evidence" value="ECO:0007669"/>
    <property type="project" value="InterPro"/>
</dbReference>
<dbReference type="InterPro" id="IPR009439">
    <property type="entry name" value="RCC_reductase"/>
</dbReference>
<dbReference type="EMBL" id="JAAIUW010000009">
    <property type="protein sequence ID" value="KAF7815993.1"/>
    <property type="molecule type" value="Genomic_DNA"/>
</dbReference>
<keyword evidence="2" id="KW-1185">Reference proteome</keyword>
<dbReference type="OrthoDB" id="26525at2759"/>
<comment type="caution">
    <text evidence="1">The sequence shown here is derived from an EMBL/GenBank/DDBJ whole genome shotgun (WGS) entry which is preliminary data.</text>
</comment>